<name>A0ABR2JM12_9EUKA</name>
<evidence type="ECO:0000313" key="2">
    <source>
        <dbReference type="Proteomes" id="UP001470230"/>
    </source>
</evidence>
<evidence type="ECO:0000313" key="1">
    <source>
        <dbReference type="EMBL" id="KAK8878561.1"/>
    </source>
</evidence>
<protein>
    <submittedName>
        <fullName evidence="1">Uncharacterized protein</fullName>
    </submittedName>
</protein>
<dbReference type="Proteomes" id="UP001470230">
    <property type="component" value="Unassembled WGS sequence"/>
</dbReference>
<sequence length="665" mass="77331">MAYNFYFISFYLMLTKQPKSPKFNFWNAFLKEMKEIQEMLLTIINEGDNNNKILEQLVSKIQEKRILHEFLYLLSTISNNSHRTHNFFTKVETILIKILPIIQENFSNSQLWHIFKENKRLLLFLLQQKLIIINEDIITTYINGHDEYNYKYYFYPEIKPFLDQKECQSIEREINSIEDFEDKRKRGENDCLICELLREDKMNAFVDYVNRNDIKLRKFEIELSIFETNPLLYRKVSLIQYASFFGSINIFTYLILNRCSIDESLLVYALHSNNVKLINLIENLVNFNNEICLFESMQCHNIDLCEHFLSKMSDDDFDFVNLYAIKFHNYQYISDDLDKSYVIHQLCASDYIKIVEFLVENTDVDFEMKMNENESTPLQMATNNGNEEIVNIIVQNKGIKDKAFYSCIDMKQITIPESIKRIGNHAFFGCESLYRIVFNSSLESICSSCFGYCASLEEIILPKSLKSIGKGAFQQCSSLKKVSILSELERIEEAVFFDCESLEEVHLPDSVKIICKNAFAGCSNLKEIKLPSSLVTLKSRCFHQCFSLKKIEIPQSVTSIGQICFNACKSLEEVVIHSQLKRIETDTFSCCESLKKINIPLSVEYICSNAFNGCLEMREVVFNSTKMEIESFAFSGCPKLEEVKISSKTKLGVLAFGHTTTIIIH</sequence>
<organism evidence="1 2">
    <name type="scientific">Tritrichomonas musculus</name>
    <dbReference type="NCBI Taxonomy" id="1915356"/>
    <lineage>
        <taxon>Eukaryota</taxon>
        <taxon>Metamonada</taxon>
        <taxon>Parabasalia</taxon>
        <taxon>Tritrichomonadida</taxon>
        <taxon>Tritrichomonadidae</taxon>
        <taxon>Tritrichomonas</taxon>
    </lineage>
</organism>
<keyword evidence="2" id="KW-1185">Reference proteome</keyword>
<gene>
    <name evidence="1" type="ORF">M9Y10_005341</name>
</gene>
<dbReference type="Gene3D" id="3.80.10.10">
    <property type="entry name" value="Ribonuclease Inhibitor"/>
    <property type="match status" value="2"/>
</dbReference>
<dbReference type="SUPFAM" id="SSF52058">
    <property type="entry name" value="L domain-like"/>
    <property type="match status" value="1"/>
</dbReference>
<dbReference type="SMART" id="SM00248">
    <property type="entry name" value="ANK"/>
    <property type="match status" value="4"/>
</dbReference>
<dbReference type="InterPro" id="IPR053139">
    <property type="entry name" value="Surface_bspA-like"/>
</dbReference>
<dbReference type="EMBL" id="JAPFFF010000011">
    <property type="protein sequence ID" value="KAK8878561.1"/>
    <property type="molecule type" value="Genomic_DNA"/>
</dbReference>
<dbReference type="PANTHER" id="PTHR45661:SF3">
    <property type="entry name" value="IG-LIKE DOMAIN-CONTAINING PROTEIN"/>
    <property type="match status" value="1"/>
</dbReference>
<dbReference type="InterPro" id="IPR036770">
    <property type="entry name" value="Ankyrin_rpt-contain_sf"/>
</dbReference>
<proteinExistence type="predicted"/>
<dbReference type="InterPro" id="IPR002110">
    <property type="entry name" value="Ankyrin_rpt"/>
</dbReference>
<dbReference type="Pfam" id="PF13306">
    <property type="entry name" value="LRR_5"/>
    <property type="match status" value="1"/>
</dbReference>
<dbReference type="Gene3D" id="3.40.50.12480">
    <property type="match status" value="1"/>
</dbReference>
<dbReference type="InterPro" id="IPR032675">
    <property type="entry name" value="LRR_dom_sf"/>
</dbReference>
<dbReference type="PANTHER" id="PTHR45661">
    <property type="entry name" value="SURFACE ANTIGEN"/>
    <property type="match status" value="1"/>
</dbReference>
<dbReference type="SUPFAM" id="SSF48403">
    <property type="entry name" value="Ankyrin repeat"/>
    <property type="match status" value="1"/>
</dbReference>
<dbReference type="InterPro" id="IPR026906">
    <property type="entry name" value="LRR_5"/>
</dbReference>
<comment type="caution">
    <text evidence="1">The sequence shown here is derived from an EMBL/GenBank/DDBJ whole genome shotgun (WGS) entry which is preliminary data.</text>
</comment>
<dbReference type="Pfam" id="PF12796">
    <property type="entry name" value="Ank_2"/>
    <property type="match status" value="1"/>
</dbReference>
<dbReference type="Gene3D" id="1.25.40.20">
    <property type="entry name" value="Ankyrin repeat-containing domain"/>
    <property type="match status" value="1"/>
</dbReference>
<reference evidence="1 2" key="1">
    <citation type="submission" date="2024-04" db="EMBL/GenBank/DDBJ databases">
        <title>Tritrichomonas musculus Genome.</title>
        <authorList>
            <person name="Alves-Ferreira E."/>
            <person name="Grigg M."/>
            <person name="Lorenzi H."/>
            <person name="Galac M."/>
        </authorList>
    </citation>
    <scope>NUCLEOTIDE SEQUENCE [LARGE SCALE GENOMIC DNA]</scope>
    <source>
        <strain evidence="1 2">EAF2021</strain>
    </source>
</reference>
<accession>A0ABR2JM12</accession>